<evidence type="ECO:0000313" key="4">
    <source>
        <dbReference type="Proteomes" id="UP001562159"/>
    </source>
</evidence>
<protein>
    <submittedName>
        <fullName evidence="3">PepSY domain-containing protein</fullName>
    </submittedName>
</protein>
<feature type="region of interest" description="Disordered" evidence="1">
    <location>
        <begin position="78"/>
        <end position="110"/>
    </location>
</feature>
<keyword evidence="4" id="KW-1185">Reference proteome</keyword>
<gene>
    <name evidence="3" type="ORF">AB7878_12315</name>
</gene>
<comment type="caution">
    <text evidence="3">The sequence shown here is derived from an EMBL/GenBank/DDBJ whole genome shotgun (WGS) entry which is preliminary data.</text>
</comment>
<feature type="signal peptide" evidence="2">
    <location>
        <begin position="1"/>
        <end position="27"/>
    </location>
</feature>
<evidence type="ECO:0000256" key="1">
    <source>
        <dbReference type="SAM" id="MobiDB-lite"/>
    </source>
</evidence>
<proteinExistence type="predicted"/>
<dbReference type="Proteomes" id="UP001562159">
    <property type="component" value="Unassembled WGS sequence"/>
</dbReference>
<evidence type="ECO:0000256" key="2">
    <source>
        <dbReference type="SAM" id="SignalP"/>
    </source>
</evidence>
<organism evidence="3 4">
    <name type="scientific">Rhodanobacter humi</name>
    <dbReference type="NCBI Taxonomy" id="1888173"/>
    <lineage>
        <taxon>Bacteria</taxon>
        <taxon>Pseudomonadati</taxon>
        <taxon>Pseudomonadota</taxon>
        <taxon>Gammaproteobacteria</taxon>
        <taxon>Lysobacterales</taxon>
        <taxon>Rhodanobacteraceae</taxon>
        <taxon>Rhodanobacter</taxon>
    </lineage>
</organism>
<feature type="compositionally biased region" description="Polar residues" evidence="1">
    <location>
        <begin position="42"/>
        <end position="53"/>
    </location>
</feature>
<feature type="region of interest" description="Disordered" evidence="1">
    <location>
        <begin position="38"/>
        <end position="57"/>
    </location>
</feature>
<name>A0ABV4AUR7_9GAMM</name>
<accession>A0ABV4AUR7</accession>
<feature type="chain" id="PRO_5047379910" evidence="2">
    <location>
        <begin position="28"/>
        <end position="110"/>
    </location>
</feature>
<sequence length="110" mass="11857">MKAHRILPLFAPLALTLTLGASPAAWAQAKPKDLSLGEAVSRAQQETSGQVLSADSVRRDRRTEYRVKVLTPQGHVRVMTIPASGGDSIRPTSPSTRNPPARRPGGKEKH</sequence>
<keyword evidence="2" id="KW-0732">Signal</keyword>
<evidence type="ECO:0000313" key="3">
    <source>
        <dbReference type="EMBL" id="MEY2183201.1"/>
    </source>
</evidence>
<reference evidence="3 4" key="1">
    <citation type="submission" date="2024-07" db="EMBL/GenBank/DDBJ databases">
        <title>Molecular mechanisms and environmental adaptations of flagellar loss and biofilm growth of Rhodanobacter under environmental stress.</title>
        <authorList>
            <person name="Chen M."/>
        </authorList>
    </citation>
    <scope>NUCLEOTIDE SEQUENCE [LARGE SCALE GENOMIC DNA]</scope>
    <source>
        <strain evidence="3 4">RS22</strain>
    </source>
</reference>
<dbReference type="EMBL" id="JBGBPY010000001">
    <property type="protein sequence ID" value="MEY2183201.1"/>
    <property type="molecule type" value="Genomic_DNA"/>
</dbReference>